<organism evidence="1">
    <name type="scientific">Loa loa</name>
    <name type="common">Eye worm</name>
    <name type="synonym">Filaria loa</name>
    <dbReference type="NCBI Taxonomy" id="7209"/>
    <lineage>
        <taxon>Eukaryota</taxon>
        <taxon>Metazoa</taxon>
        <taxon>Ecdysozoa</taxon>
        <taxon>Nematoda</taxon>
        <taxon>Chromadorea</taxon>
        <taxon>Rhabditida</taxon>
        <taxon>Spirurina</taxon>
        <taxon>Spiruromorpha</taxon>
        <taxon>Filarioidea</taxon>
        <taxon>Onchocercidae</taxon>
        <taxon>Loa</taxon>
    </lineage>
</organism>
<dbReference type="KEGG" id="loa:LOAG_19177"/>
<gene>
    <name evidence="1" type="ORF">LOAG_19177</name>
</gene>
<dbReference type="EMBL" id="JH714661">
    <property type="protein sequence ID" value="EJD73400.1"/>
    <property type="molecule type" value="Genomic_DNA"/>
</dbReference>
<protein>
    <recommendedName>
        <fullName evidence="2">Reverse transcriptase domain-containing protein</fullName>
    </recommendedName>
</protein>
<name>A0A1S0UCJ6_LOALO</name>
<evidence type="ECO:0000313" key="1">
    <source>
        <dbReference type="EMBL" id="EJD73400.1"/>
    </source>
</evidence>
<dbReference type="RefSeq" id="XP_020304362.1">
    <property type="nucleotide sequence ID" value="XM_020451831.1"/>
</dbReference>
<reference evidence="1" key="1">
    <citation type="submission" date="2012-04" db="EMBL/GenBank/DDBJ databases">
        <title>The Genome Sequence of Loa loa.</title>
        <authorList>
            <consortium name="The Broad Institute Genome Sequencing Platform"/>
            <consortium name="Broad Institute Genome Sequencing Center for Infectious Disease"/>
            <person name="Nutman T.B."/>
            <person name="Fink D.L."/>
            <person name="Russ C."/>
            <person name="Young S."/>
            <person name="Zeng Q."/>
            <person name="Gargeya S."/>
            <person name="Alvarado L."/>
            <person name="Berlin A."/>
            <person name="Chapman S.B."/>
            <person name="Chen Z."/>
            <person name="Freedman E."/>
            <person name="Gellesch M."/>
            <person name="Goldberg J."/>
            <person name="Griggs A."/>
            <person name="Gujja S."/>
            <person name="Heilman E.R."/>
            <person name="Heiman D."/>
            <person name="Howarth C."/>
            <person name="Mehta T."/>
            <person name="Neiman D."/>
            <person name="Pearson M."/>
            <person name="Roberts A."/>
            <person name="Saif S."/>
            <person name="Shea T."/>
            <person name="Shenoy N."/>
            <person name="Sisk P."/>
            <person name="Stolte C."/>
            <person name="Sykes S."/>
            <person name="White J."/>
            <person name="Yandava C."/>
            <person name="Haas B."/>
            <person name="Henn M.R."/>
            <person name="Nusbaum C."/>
            <person name="Birren B."/>
        </authorList>
    </citation>
    <scope>NUCLEOTIDE SEQUENCE [LARGE SCALE GENOMIC DNA]</scope>
</reference>
<dbReference type="CTD" id="31252272"/>
<dbReference type="InParanoid" id="A0A1S0UCJ6"/>
<evidence type="ECO:0008006" key="2">
    <source>
        <dbReference type="Google" id="ProtNLM"/>
    </source>
</evidence>
<sequence length="84" mass="9815">MKIVITADIEKAFLQIELQEEERSNTSRIQEVTDSSTNYNKVKGMEIEELMALLLVELERLNNNRLQQEIQLKTIPLVLRKRSS</sequence>
<accession>A0A1S0UCJ6</accession>
<dbReference type="GeneID" id="31252272"/>
<dbReference type="AlphaFoldDB" id="A0A1S0UCJ6"/>
<dbReference type="OrthoDB" id="6020750at2759"/>
<proteinExistence type="predicted"/>